<protein>
    <submittedName>
        <fullName evidence="1">HAMP domain-containing protein</fullName>
    </submittedName>
</protein>
<keyword evidence="2" id="KW-1185">Reference proteome</keyword>
<evidence type="ECO:0000313" key="1">
    <source>
        <dbReference type="EMBL" id="QOX62609.1"/>
    </source>
</evidence>
<proteinExistence type="predicted"/>
<gene>
    <name evidence="1" type="ORF">FRZ06_04235</name>
</gene>
<organism evidence="1 2">
    <name type="scientific">Anoxybacterium hadale</name>
    <dbReference type="NCBI Taxonomy" id="3408580"/>
    <lineage>
        <taxon>Bacteria</taxon>
        <taxon>Bacillati</taxon>
        <taxon>Bacillota</taxon>
        <taxon>Clostridia</taxon>
        <taxon>Peptostreptococcales</taxon>
        <taxon>Anaerovoracaceae</taxon>
        <taxon>Anoxybacterium</taxon>
    </lineage>
</organism>
<evidence type="ECO:0000313" key="2">
    <source>
        <dbReference type="Proteomes" id="UP000594014"/>
    </source>
</evidence>
<dbReference type="Proteomes" id="UP000594014">
    <property type="component" value="Chromosome"/>
</dbReference>
<name>A0ACD1A8B6_9FIRM</name>
<reference evidence="1" key="1">
    <citation type="submission" date="2019-08" db="EMBL/GenBank/DDBJ databases">
        <title>Genome sequence of Clostridiales bacterium MT110.</title>
        <authorList>
            <person name="Cao J."/>
        </authorList>
    </citation>
    <scope>NUCLEOTIDE SEQUENCE</scope>
    <source>
        <strain evidence="1">MT110</strain>
    </source>
</reference>
<sequence length="1136" mass="123946">MKQDANLIDFTQDNQTEINEAMIEENKKDKEETDQPAREEKQGAETVNERTAESVIEQEHGADSRLSTDADSEFEEAAEEMKAEIHLEAAEPMLQSTDKTAADLEYMDQTSEINDEKISKKIPLLSKGIRKGSGRNTKSRVKSKNENNVSALGLMIRDMKINKKLSVLVIMFIICILLVSSFSFYAINKIKINGDLYLQIISGKDLIADINPPQAYIIESYALILDIANTRNHAYVLELADKIKALEEQYEGEHEYWSENIKEADVRKAFLENSYIPATQFFDVAQKEYIPAALEGDTVKVQQLLTGKLRPNYEIHKRAIQTISALVNDDNAQKEAEAAQTIKNSVLFLILVIGFGLAGIILIGLFIGRNISRPLKELKEVADKVSLGDVDIQIKSVSKDEIGDLMTSFEKMVDNIKIQAAAGEQIANGDLSVTIEPRSEKDVLAHSMRSIVENLRALVNETQTLTEAAADGDLNTRGNADAFEGGFKEIIEGVNSTLDGIVNPLNTALDYIEKIANGEQLEELENNYKGQYAQLIGHLMMVRESLGLLTTETEKLTQAAFNGDFSYQPEIELHKGVYAEIMSSIDGSLANIIRPLRICGDYMKQIGNGEIPEKIQEEYKGEFSDIMGSINACIDGLGGLIEGRDILVHMSKNDYTKQVTGSYLGIYAEIAEAINSVSDTVRNVIRVVNNISNGELSDLDDLKAIGRRSENDTLMPSIIRLIENIQYVIKEALLLTTAVTEGKLDTKTDSELFQGAWKNLVDGMNSILIEVSKPLRDVSEVMERISGGDLQAVIQGSYQGEFDQLSKAVDKTAGMLNDIIGEMTEVIGSIASGNLAQEKVRDYAGDFANISGSLNVIIDSFNLILGDIYTSAEQVSSGSRQVSNGSQALSQGSTEQASSIEELKASIEDLAAQTKQNAMNANQANELASVAKVSAEKGNGQMGDMLKSMEDINVSSTNISKIIKVIDDIAFQTNILALNAAVEAARAGQHGKGFAVVAEEVRNLAARSAEAARSTSDLIGGSINNVEKGIKLANNTATALNEIVREIEKAATLVEGIAQASNEQATGISQINKGIEQVSNVVQNNSATAEESAAASEELSGQAELLKEMVGRFSLRNDLLKSPDRQMHLESGSSRF</sequence>
<dbReference type="EMBL" id="CP042469">
    <property type="protein sequence ID" value="QOX62609.1"/>
    <property type="molecule type" value="Genomic_DNA"/>
</dbReference>
<accession>A0ACD1A8B6</accession>